<keyword evidence="4 7" id="KW-0418">Kinase</keyword>
<dbReference type="PANTHER" id="PTHR10534:SF2">
    <property type="entry name" value="PYRIDOXAL KINASE"/>
    <property type="match status" value="1"/>
</dbReference>
<evidence type="ECO:0000256" key="2">
    <source>
        <dbReference type="ARBA" id="ARBA00022679"/>
    </source>
</evidence>
<dbReference type="Gene3D" id="3.40.1190.20">
    <property type="match status" value="1"/>
</dbReference>
<evidence type="ECO:0000256" key="4">
    <source>
        <dbReference type="ARBA" id="ARBA00022777"/>
    </source>
</evidence>
<keyword evidence="3" id="KW-0547">Nucleotide-binding</keyword>
<reference evidence="7 8" key="1">
    <citation type="submission" date="2020-08" db="EMBL/GenBank/DDBJ databases">
        <title>The isolate Caproiciproducens sp. 7D4C2 produces n-caproate at mildly acidic conditions from hexoses: genome and rBOX comparison with related strains and chain-elongating bacteria.</title>
        <authorList>
            <person name="Esquivel-Elizondo S."/>
            <person name="Bagci C."/>
            <person name="Temovska M."/>
            <person name="Jeon B.S."/>
            <person name="Bessarab I."/>
            <person name="Williams R.B.H."/>
            <person name="Huson D.H."/>
            <person name="Angenent L.T."/>
        </authorList>
    </citation>
    <scope>NUCLEOTIDE SEQUENCE [LARGE SCALE GENOMIC DNA]</scope>
    <source>
        <strain evidence="7 8">7D4C2</strain>
    </source>
</reference>
<keyword evidence="5" id="KW-0067">ATP-binding</keyword>
<dbReference type="GO" id="GO:0008478">
    <property type="term" value="F:pyridoxal kinase activity"/>
    <property type="evidence" value="ECO:0007669"/>
    <property type="project" value="UniProtKB-EC"/>
</dbReference>
<dbReference type="EC" id="2.7.1.35" evidence="1"/>
<organism evidence="7 8">
    <name type="scientific">Caproicibacter fermentans</name>
    <dbReference type="NCBI Taxonomy" id="2576756"/>
    <lineage>
        <taxon>Bacteria</taxon>
        <taxon>Bacillati</taxon>
        <taxon>Bacillota</taxon>
        <taxon>Clostridia</taxon>
        <taxon>Eubacteriales</taxon>
        <taxon>Acutalibacteraceae</taxon>
        <taxon>Caproicibacter</taxon>
    </lineage>
</organism>
<feature type="domain" description="Pyridoxamine kinase/Phosphomethylpyrimidine kinase" evidence="6">
    <location>
        <begin position="73"/>
        <end position="258"/>
    </location>
</feature>
<dbReference type="Proteomes" id="UP000515909">
    <property type="component" value="Chromosome"/>
</dbReference>
<dbReference type="InterPro" id="IPR029056">
    <property type="entry name" value="Ribokinase-like"/>
</dbReference>
<protein>
    <recommendedName>
        <fullName evidence="1">pyridoxal kinase</fullName>
        <ecNumber evidence="1">2.7.1.35</ecNumber>
    </recommendedName>
</protein>
<evidence type="ECO:0000256" key="5">
    <source>
        <dbReference type="ARBA" id="ARBA00022840"/>
    </source>
</evidence>
<sequence>MPLQKNVLAVHDISCVGKCSLTVALPILSAAGCTVSVLPTAVLSTHTGGFTGFTFRDLTEDIPKIADHWKSLGLRFDAIYTGYLGSFDQLRLVSGLIDELAAPGAMVCVDPVMADNGSLYASFGPEFPQGMAALCRKADLILPNRTEAALLLGEPYREGRQDRRTAEEMLRRLSELGPRRVVLTGVSFSAEQTGCAAYDRETGEFRFAFAPKIEGNYHGTGDVFASALIGALMNGFSLGAAAQEAVDFTQRAIARTHLAGTDVRYGVNFEEGIPSYAQRLAPDPEAL</sequence>
<gene>
    <name evidence="7" type="ORF">HCR03_15545</name>
</gene>
<dbReference type="GO" id="GO:0005829">
    <property type="term" value="C:cytosol"/>
    <property type="evidence" value="ECO:0007669"/>
    <property type="project" value="TreeGrafter"/>
</dbReference>
<dbReference type="KEGG" id="cfem:HCR03_15545"/>
<name>A0A7G8T902_9FIRM</name>
<dbReference type="SUPFAM" id="SSF53613">
    <property type="entry name" value="Ribokinase-like"/>
    <property type="match status" value="1"/>
</dbReference>
<dbReference type="GO" id="GO:0009443">
    <property type="term" value="P:pyridoxal 5'-phosphate salvage"/>
    <property type="evidence" value="ECO:0007669"/>
    <property type="project" value="InterPro"/>
</dbReference>
<keyword evidence="2 7" id="KW-0808">Transferase</keyword>
<dbReference type="EMBL" id="CP060286">
    <property type="protein sequence ID" value="QNK40093.1"/>
    <property type="molecule type" value="Genomic_DNA"/>
</dbReference>
<dbReference type="InterPro" id="IPR004625">
    <property type="entry name" value="PyrdxlKinase"/>
</dbReference>
<dbReference type="Pfam" id="PF08543">
    <property type="entry name" value="Phos_pyr_kin"/>
    <property type="match status" value="1"/>
</dbReference>
<evidence type="ECO:0000259" key="6">
    <source>
        <dbReference type="Pfam" id="PF08543"/>
    </source>
</evidence>
<dbReference type="PROSITE" id="PS51257">
    <property type="entry name" value="PROKAR_LIPOPROTEIN"/>
    <property type="match status" value="1"/>
</dbReference>
<dbReference type="NCBIfam" id="NF005491">
    <property type="entry name" value="PRK07105.1"/>
    <property type="match status" value="1"/>
</dbReference>
<dbReference type="AlphaFoldDB" id="A0A7G8T902"/>
<evidence type="ECO:0000256" key="3">
    <source>
        <dbReference type="ARBA" id="ARBA00022741"/>
    </source>
</evidence>
<dbReference type="GO" id="GO:0005524">
    <property type="term" value="F:ATP binding"/>
    <property type="evidence" value="ECO:0007669"/>
    <property type="project" value="UniProtKB-KW"/>
</dbReference>
<dbReference type="RefSeq" id="WP_066646011.1">
    <property type="nucleotide sequence ID" value="NZ_CP060286.1"/>
</dbReference>
<evidence type="ECO:0000313" key="8">
    <source>
        <dbReference type="Proteomes" id="UP000515909"/>
    </source>
</evidence>
<proteinExistence type="predicted"/>
<dbReference type="PANTHER" id="PTHR10534">
    <property type="entry name" value="PYRIDOXAL KINASE"/>
    <property type="match status" value="1"/>
</dbReference>
<dbReference type="InterPro" id="IPR013749">
    <property type="entry name" value="PM/HMP-P_kinase-1"/>
</dbReference>
<accession>A0A7G8T902</accession>
<evidence type="ECO:0000313" key="7">
    <source>
        <dbReference type="EMBL" id="QNK40093.1"/>
    </source>
</evidence>
<evidence type="ECO:0000256" key="1">
    <source>
        <dbReference type="ARBA" id="ARBA00012104"/>
    </source>
</evidence>
<dbReference type="CDD" id="cd01173">
    <property type="entry name" value="pyridoxal_pyridoxamine_kinase"/>
    <property type="match status" value="1"/>
</dbReference>